<evidence type="ECO:0000313" key="2">
    <source>
        <dbReference type="Proteomes" id="UP001060085"/>
    </source>
</evidence>
<evidence type="ECO:0000313" key="1">
    <source>
        <dbReference type="EMBL" id="KAI5684375.1"/>
    </source>
</evidence>
<comment type="caution">
    <text evidence="1">The sequence shown here is derived from an EMBL/GenBank/DDBJ whole genome shotgun (WGS) entry which is preliminary data.</text>
</comment>
<sequence length="261" mass="29468">MRTGSSGSAAVVLRKGAWTEEEDILLRKCVEKYGEGKWHQVPFKAGLNRCRKSCRLRWLNYLRPNINRGKFNSDEDDLILRLHKLLGNRWSLIAGRLPGRTANDIKNYWNSHLQKKLNGSSKNKNKKNNKSQKIKKAMITNNNIIKPQPRTFSKNAPWLRAKQVIHNPSPATAQDSAAPKSQSMAAQDSADMMTWLDNLLNDEQIISNDQGAIWSFNGGSSSEINPGRDQNEDILINQENDLLDFCIDADIWAISSSPANI</sequence>
<name>A0ACC0CHK4_CATRO</name>
<dbReference type="EMBL" id="CM044701">
    <property type="protein sequence ID" value="KAI5684375.1"/>
    <property type="molecule type" value="Genomic_DNA"/>
</dbReference>
<accession>A0ACC0CHK4</accession>
<dbReference type="Proteomes" id="UP001060085">
    <property type="component" value="Linkage Group LG01"/>
</dbReference>
<organism evidence="1 2">
    <name type="scientific">Catharanthus roseus</name>
    <name type="common">Madagascar periwinkle</name>
    <name type="synonym">Vinca rosea</name>
    <dbReference type="NCBI Taxonomy" id="4058"/>
    <lineage>
        <taxon>Eukaryota</taxon>
        <taxon>Viridiplantae</taxon>
        <taxon>Streptophyta</taxon>
        <taxon>Embryophyta</taxon>
        <taxon>Tracheophyta</taxon>
        <taxon>Spermatophyta</taxon>
        <taxon>Magnoliopsida</taxon>
        <taxon>eudicotyledons</taxon>
        <taxon>Gunneridae</taxon>
        <taxon>Pentapetalae</taxon>
        <taxon>asterids</taxon>
        <taxon>lamiids</taxon>
        <taxon>Gentianales</taxon>
        <taxon>Apocynaceae</taxon>
        <taxon>Rauvolfioideae</taxon>
        <taxon>Vinceae</taxon>
        <taxon>Catharanthinae</taxon>
        <taxon>Catharanthus</taxon>
    </lineage>
</organism>
<keyword evidence="2" id="KW-1185">Reference proteome</keyword>
<proteinExistence type="predicted"/>
<gene>
    <name evidence="1" type="ORF">M9H77_05603</name>
</gene>
<protein>
    <submittedName>
        <fullName evidence="1">Uncharacterized protein</fullName>
    </submittedName>
</protein>
<reference evidence="2" key="1">
    <citation type="journal article" date="2023" name="Nat. Plants">
        <title>Single-cell RNA sequencing provides a high-resolution roadmap for understanding the multicellular compartmentation of specialized metabolism.</title>
        <authorList>
            <person name="Sun S."/>
            <person name="Shen X."/>
            <person name="Li Y."/>
            <person name="Li Y."/>
            <person name="Wang S."/>
            <person name="Li R."/>
            <person name="Zhang H."/>
            <person name="Shen G."/>
            <person name="Guo B."/>
            <person name="Wei J."/>
            <person name="Xu J."/>
            <person name="St-Pierre B."/>
            <person name="Chen S."/>
            <person name="Sun C."/>
        </authorList>
    </citation>
    <scope>NUCLEOTIDE SEQUENCE [LARGE SCALE GENOMIC DNA]</scope>
</reference>